<evidence type="ECO:0000313" key="2">
    <source>
        <dbReference type="Proteomes" id="UP000790709"/>
    </source>
</evidence>
<dbReference type="EMBL" id="MU266332">
    <property type="protein sequence ID" value="KAH7930477.1"/>
    <property type="molecule type" value="Genomic_DNA"/>
</dbReference>
<name>A0ACB8BY98_9AGAM</name>
<accession>A0ACB8BY98</accession>
<keyword evidence="2" id="KW-1185">Reference proteome</keyword>
<gene>
    <name evidence="1" type="ORF">BV22DRAFT_65524</name>
</gene>
<dbReference type="Proteomes" id="UP000790709">
    <property type="component" value="Unassembled WGS sequence"/>
</dbReference>
<comment type="caution">
    <text evidence="1">The sequence shown here is derived from an EMBL/GenBank/DDBJ whole genome shotgun (WGS) entry which is preliminary data.</text>
</comment>
<protein>
    <submittedName>
        <fullName evidence="1">Uncharacterized protein</fullName>
    </submittedName>
</protein>
<reference evidence="1" key="1">
    <citation type="journal article" date="2021" name="New Phytol.">
        <title>Evolutionary innovations through gain and loss of genes in the ectomycorrhizal Boletales.</title>
        <authorList>
            <person name="Wu G."/>
            <person name="Miyauchi S."/>
            <person name="Morin E."/>
            <person name="Kuo A."/>
            <person name="Drula E."/>
            <person name="Varga T."/>
            <person name="Kohler A."/>
            <person name="Feng B."/>
            <person name="Cao Y."/>
            <person name="Lipzen A."/>
            <person name="Daum C."/>
            <person name="Hundley H."/>
            <person name="Pangilinan J."/>
            <person name="Johnson J."/>
            <person name="Barry K."/>
            <person name="LaButti K."/>
            <person name="Ng V."/>
            <person name="Ahrendt S."/>
            <person name="Min B."/>
            <person name="Choi I.G."/>
            <person name="Park H."/>
            <person name="Plett J.M."/>
            <person name="Magnuson J."/>
            <person name="Spatafora J.W."/>
            <person name="Nagy L.G."/>
            <person name="Henrissat B."/>
            <person name="Grigoriev I.V."/>
            <person name="Yang Z.L."/>
            <person name="Xu J."/>
            <person name="Martin F.M."/>
        </authorList>
    </citation>
    <scope>NUCLEOTIDE SEQUENCE</scope>
    <source>
        <strain evidence="1">KUC20120723A-06</strain>
    </source>
</reference>
<evidence type="ECO:0000313" key="1">
    <source>
        <dbReference type="EMBL" id="KAH7930477.1"/>
    </source>
</evidence>
<proteinExistence type="predicted"/>
<sequence>MASVGLLPKAIFLLLYLDKTISLANVPHNLPPFPEVPFSSLIAEQCTLGGRSWEQMTLFAVPMWRLDGMTLVTEYSCGCRMTCKGLSKP</sequence>
<organism evidence="1 2">
    <name type="scientific">Leucogyrophana mollusca</name>
    <dbReference type="NCBI Taxonomy" id="85980"/>
    <lineage>
        <taxon>Eukaryota</taxon>
        <taxon>Fungi</taxon>
        <taxon>Dikarya</taxon>
        <taxon>Basidiomycota</taxon>
        <taxon>Agaricomycotina</taxon>
        <taxon>Agaricomycetes</taxon>
        <taxon>Agaricomycetidae</taxon>
        <taxon>Boletales</taxon>
        <taxon>Boletales incertae sedis</taxon>
        <taxon>Leucogyrophana</taxon>
    </lineage>
</organism>